<evidence type="ECO:0000259" key="6">
    <source>
        <dbReference type="Pfam" id="PF03807"/>
    </source>
</evidence>
<keyword evidence="4" id="KW-0641">Proline biosynthesis</keyword>
<comment type="catalytic activity">
    <reaction evidence="4">
        <text>L-proline + NAD(+) = (S)-1-pyrroline-5-carboxylate + NADH + 2 H(+)</text>
        <dbReference type="Rhea" id="RHEA:14105"/>
        <dbReference type="ChEBI" id="CHEBI:15378"/>
        <dbReference type="ChEBI" id="CHEBI:17388"/>
        <dbReference type="ChEBI" id="CHEBI:57540"/>
        <dbReference type="ChEBI" id="CHEBI:57945"/>
        <dbReference type="ChEBI" id="CHEBI:60039"/>
        <dbReference type="EC" id="1.5.1.2"/>
    </reaction>
</comment>
<dbReference type="PANTHER" id="PTHR11645">
    <property type="entry name" value="PYRROLINE-5-CARBOXYLATE REDUCTASE"/>
    <property type="match status" value="1"/>
</dbReference>
<evidence type="ECO:0000256" key="3">
    <source>
        <dbReference type="ARBA" id="ARBA00023002"/>
    </source>
</evidence>
<sequence>MRAMANLTDLTVTVIGAGNMGGAVARAVRKAGVGADRLVLLNSSATSTQEAAREIGATSAFERFGSDYTLAAAARESDVIVLGFKPYHLDDMAPAIAPHVRKDALIVSLLAGASLATLGDAFDGHTALVRAMPNTPIAVGRGVVGLMPGDHASEAERALAHALFARSATVVDIPEHQVHGVIGAAGSASAYFFLIVEAMIDEAVAQGFTRAVATDLVVGTMLGSATLLHETGETPTSARYAVTSPGGATAQAIAALEEGGIRALMARGMRAAAQASRKMEER</sequence>
<accession>A0ABN5DP60</accession>
<dbReference type="Pfam" id="PF03807">
    <property type="entry name" value="F420_oxidored"/>
    <property type="match status" value="1"/>
</dbReference>
<dbReference type="Proteomes" id="UP000815698">
    <property type="component" value="Chromosome"/>
</dbReference>
<dbReference type="InterPro" id="IPR028939">
    <property type="entry name" value="P5C_Rdtase_cat_N"/>
</dbReference>
<dbReference type="InterPro" id="IPR008927">
    <property type="entry name" value="6-PGluconate_DH-like_C_sf"/>
</dbReference>
<dbReference type="SUPFAM" id="SSF51735">
    <property type="entry name" value="NAD(P)-binding Rossmann-fold domains"/>
    <property type="match status" value="1"/>
</dbReference>
<keyword evidence="9" id="KW-1185">Reference proteome</keyword>
<evidence type="ECO:0000256" key="4">
    <source>
        <dbReference type="HAMAP-Rule" id="MF_01925"/>
    </source>
</evidence>
<keyword evidence="4" id="KW-0963">Cytoplasm</keyword>
<evidence type="ECO:0000259" key="7">
    <source>
        <dbReference type="Pfam" id="PF14748"/>
    </source>
</evidence>
<dbReference type="EMBL" id="CP023482">
    <property type="protein sequence ID" value="ATH97125.1"/>
    <property type="molecule type" value="Genomic_DNA"/>
</dbReference>
<protein>
    <recommendedName>
        <fullName evidence="4 5">Pyrroline-5-carboxylate reductase</fullName>
        <shortName evidence="4">P5C reductase</shortName>
        <shortName evidence="4">P5CR</shortName>
        <ecNumber evidence="4 5">1.5.1.2</ecNumber>
    </recommendedName>
    <alternativeName>
        <fullName evidence="4">PCA reductase</fullName>
    </alternativeName>
</protein>
<name>A0ABN5DP60_9MICO</name>
<evidence type="ECO:0000256" key="1">
    <source>
        <dbReference type="ARBA" id="ARBA00005525"/>
    </source>
</evidence>
<dbReference type="PANTHER" id="PTHR11645:SF0">
    <property type="entry name" value="PYRROLINE-5-CARBOXYLATE REDUCTASE 3"/>
    <property type="match status" value="1"/>
</dbReference>
<evidence type="ECO:0000313" key="8">
    <source>
        <dbReference type="EMBL" id="ATH97125.1"/>
    </source>
</evidence>
<organism evidence="8 9">
    <name type="scientific">Dermabacter jinjuensis</name>
    <dbReference type="NCBI Taxonomy" id="1667168"/>
    <lineage>
        <taxon>Bacteria</taxon>
        <taxon>Bacillati</taxon>
        <taxon>Actinomycetota</taxon>
        <taxon>Actinomycetes</taxon>
        <taxon>Micrococcales</taxon>
        <taxon>Dermabacteraceae</taxon>
        <taxon>Dermabacter</taxon>
    </lineage>
</organism>
<dbReference type="EC" id="1.5.1.2" evidence="4 5"/>
<evidence type="ECO:0000256" key="5">
    <source>
        <dbReference type="NCBIfam" id="TIGR00112"/>
    </source>
</evidence>
<dbReference type="PIRSF" id="PIRSF000193">
    <property type="entry name" value="Pyrrol-5-carb_rd"/>
    <property type="match status" value="1"/>
</dbReference>
<gene>
    <name evidence="4 8" type="primary">proC</name>
    <name evidence="8" type="ORF">COP05_08520</name>
</gene>
<evidence type="ECO:0000256" key="2">
    <source>
        <dbReference type="ARBA" id="ARBA00022857"/>
    </source>
</evidence>
<dbReference type="Pfam" id="PF14748">
    <property type="entry name" value="P5CR_dimer"/>
    <property type="match status" value="1"/>
</dbReference>
<feature type="domain" description="Pyrroline-5-carboxylate reductase catalytic N-terminal" evidence="6">
    <location>
        <begin position="12"/>
        <end position="112"/>
    </location>
</feature>
<dbReference type="InterPro" id="IPR029036">
    <property type="entry name" value="P5CR_dimer"/>
</dbReference>
<comment type="catalytic activity">
    <reaction evidence="4">
        <text>L-proline + NADP(+) = (S)-1-pyrroline-5-carboxylate + NADPH + 2 H(+)</text>
        <dbReference type="Rhea" id="RHEA:14109"/>
        <dbReference type="ChEBI" id="CHEBI:15378"/>
        <dbReference type="ChEBI" id="CHEBI:17388"/>
        <dbReference type="ChEBI" id="CHEBI:57783"/>
        <dbReference type="ChEBI" id="CHEBI:58349"/>
        <dbReference type="ChEBI" id="CHEBI:60039"/>
        <dbReference type="EC" id="1.5.1.2"/>
    </reaction>
</comment>
<keyword evidence="2 4" id="KW-0521">NADP</keyword>
<comment type="function">
    <text evidence="4">Catalyzes the reduction of 1-pyrroline-5-carboxylate (PCA) to L-proline.</text>
</comment>
<keyword evidence="4" id="KW-0028">Amino-acid biosynthesis</keyword>
<dbReference type="NCBIfam" id="TIGR00112">
    <property type="entry name" value="proC"/>
    <property type="match status" value="1"/>
</dbReference>
<reference evidence="8 9" key="1">
    <citation type="journal article" date="2016" name="Int. J. Syst. Evol. Microbiol.">
        <title>Dermabacter jinjuensis sp. nov., a novel species of the genus Dermabacter isolated from a clinical specimen.</title>
        <authorList>
            <person name="Park Y.K."/>
            <person name="Lee K.M."/>
            <person name="Lee W.K."/>
            <person name="Cho M.J."/>
            <person name="Lee H.S."/>
            <person name="Cho Y.G."/>
            <person name="Lee Y.C."/>
            <person name="Lee W.K."/>
            <person name="Seong W.K."/>
            <person name="Hwang K.J."/>
        </authorList>
    </citation>
    <scope>NUCLEOTIDE SEQUENCE [LARGE SCALE GENOMIC DNA]</scope>
    <source>
        <strain evidence="8 9">32T</strain>
    </source>
</reference>
<comment type="pathway">
    <text evidence="4">Amino-acid biosynthesis; L-proline biosynthesis; L-proline from L-glutamate 5-semialdehyde: step 1/1.</text>
</comment>
<keyword evidence="3 4" id="KW-0560">Oxidoreductase</keyword>
<dbReference type="SUPFAM" id="SSF48179">
    <property type="entry name" value="6-phosphogluconate dehydrogenase C-terminal domain-like"/>
    <property type="match status" value="1"/>
</dbReference>
<comment type="similarity">
    <text evidence="1 4">Belongs to the pyrroline-5-carboxylate reductase family.</text>
</comment>
<evidence type="ECO:0000313" key="9">
    <source>
        <dbReference type="Proteomes" id="UP000815698"/>
    </source>
</evidence>
<comment type="subcellular location">
    <subcellularLocation>
        <location evidence="4">Cytoplasm</location>
    </subcellularLocation>
</comment>
<dbReference type="Gene3D" id="1.10.3730.10">
    <property type="entry name" value="ProC C-terminal domain-like"/>
    <property type="match status" value="1"/>
</dbReference>
<proteinExistence type="inferred from homology"/>
<dbReference type="HAMAP" id="MF_01925">
    <property type="entry name" value="P5C_reductase"/>
    <property type="match status" value="1"/>
</dbReference>
<dbReference type="InterPro" id="IPR000304">
    <property type="entry name" value="Pyrroline-COOH_reductase"/>
</dbReference>
<feature type="domain" description="Pyrroline-5-carboxylate reductase dimerisation" evidence="7">
    <location>
        <begin position="175"/>
        <end position="279"/>
    </location>
</feature>
<dbReference type="InterPro" id="IPR036291">
    <property type="entry name" value="NAD(P)-bd_dom_sf"/>
</dbReference>
<dbReference type="Gene3D" id="3.40.50.720">
    <property type="entry name" value="NAD(P)-binding Rossmann-like Domain"/>
    <property type="match status" value="1"/>
</dbReference>